<evidence type="ECO:0000313" key="1">
    <source>
        <dbReference type="EMBL" id="RZU48684.1"/>
    </source>
</evidence>
<accession>A0A4Q7ZEH7</accession>
<comment type="caution">
    <text evidence="1">The sequence shown here is derived from an EMBL/GenBank/DDBJ whole genome shotgun (WGS) entry which is preliminary data.</text>
</comment>
<gene>
    <name evidence="1" type="ORF">EV385_0402</name>
</gene>
<dbReference type="EMBL" id="SHKY01000001">
    <property type="protein sequence ID" value="RZU48684.1"/>
    <property type="molecule type" value="Genomic_DNA"/>
</dbReference>
<keyword evidence="2" id="KW-1185">Reference proteome</keyword>
<dbReference type="RefSeq" id="WP_130507892.1">
    <property type="nucleotide sequence ID" value="NZ_SHKY01000001.1"/>
</dbReference>
<evidence type="ECO:0000313" key="2">
    <source>
        <dbReference type="Proteomes" id="UP000292564"/>
    </source>
</evidence>
<organism evidence="1 2">
    <name type="scientific">Krasilnikovia cinnamomea</name>
    <dbReference type="NCBI Taxonomy" id="349313"/>
    <lineage>
        <taxon>Bacteria</taxon>
        <taxon>Bacillati</taxon>
        <taxon>Actinomycetota</taxon>
        <taxon>Actinomycetes</taxon>
        <taxon>Micromonosporales</taxon>
        <taxon>Micromonosporaceae</taxon>
        <taxon>Krasilnikovia</taxon>
    </lineage>
</organism>
<protein>
    <submittedName>
        <fullName evidence="1">Uncharacterized protein</fullName>
    </submittedName>
</protein>
<sequence length="60" mass="6536">MEEALLAYGAGRLDALDGRRDAARAADPATGVDYRRGFLDGRLEVFRMLAGIRKLLRGDG</sequence>
<dbReference type="AlphaFoldDB" id="A0A4Q7ZEH7"/>
<dbReference type="OrthoDB" id="3297978at2"/>
<name>A0A4Q7ZEH7_9ACTN</name>
<dbReference type="Proteomes" id="UP000292564">
    <property type="component" value="Unassembled WGS sequence"/>
</dbReference>
<reference evidence="1 2" key="1">
    <citation type="submission" date="2019-02" db="EMBL/GenBank/DDBJ databases">
        <title>Sequencing the genomes of 1000 actinobacteria strains.</title>
        <authorList>
            <person name="Klenk H.-P."/>
        </authorList>
    </citation>
    <scope>NUCLEOTIDE SEQUENCE [LARGE SCALE GENOMIC DNA]</scope>
    <source>
        <strain evidence="1 2">DSM 45162</strain>
    </source>
</reference>
<proteinExistence type="predicted"/>